<gene>
    <name evidence="2" type="ORF">PPNO1_LOCUS5535</name>
</gene>
<dbReference type="PANTHER" id="PTHR24359:SF37">
    <property type="entry name" value="PROTEIN KINASE DOMAIN-CONTAINING PROTEIN"/>
    <property type="match status" value="1"/>
</dbReference>
<keyword evidence="3" id="KW-1185">Reference proteome</keyword>
<comment type="caution">
    <text evidence="2">The sequence shown here is derived from an EMBL/GenBank/DDBJ whole genome shotgun (WGS) entry which is preliminary data.</text>
</comment>
<dbReference type="GO" id="GO:0004674">
    <property type="term" value="F:protein serine/threonine kinase activity"/>
    <property type="evidence" value="ECO:0007669"/>
    <property type="project" value="TreeGrafter"/>
</dbReference>
<protein>
    <recommendedName>
        <fullName evidence="1">Protein kinase domain-containing protein</fullName>
    </recommendedName>
</protein>
<dbReference type="PROSITE" id="PS50011">
    <property type="entry name" value="PROTEIN_KINASE_DOM"/>
    <property type="match status" value="1"/>
</dbReference>
<organism evidence="2 3">
    <name type="scientific">Parascedosporium putredinis</name>
    <dbReference type="NCBI Taxonomy" id="1442378"/>
    <lineage>
        <taxon>Eukaryota</taxon>
        <taxon>Fungi</taxon>
        <taxon>Dikarya</taxon>
        <taxon>Ascomycota</taxon>
        <taxon>Pezizomycotina</taxon>
        <taxon>Sordariomycetes</taxon>
        <taxon>Hypocreomycetidae</taxon>
        <taxon>Microascales</taxon>
        <taxon>Microascaceae</taxon>
        <taxon>Parascedosporium</taxon>
    </lineage>
</organism>
<dbReference type="SUPFAM" id="SSF56112">
    <property type="entry name" value="Protein kinase-like (PK-like)"/>
    <property type="match status" value="1"/>
</dbReference>
<dbReference type="Gene3D" id="1.10.510.10">
    <property type="entry name" value="Transferase(Phosphotransferase) domain 1"/>
    <property type="match status" value="1"/>
</dbReference>
<feature type="domain" description="Protein kinase" evidence="1">
    <location>
        <begin position="1"/>
        <end position="308"/>
    </location>
</feature>
<evidence type="ECO:0000313" key="2">
    <source>
        <dbReference type="EMBL" id="CAI4215861.1"/>
    </source>
</evidence>
<dbReference type="PANTHER" id="PTHR24359">
    <property type="entry name" value="SERINE/THREONINE-PROTEIN KINASE SBK1"/>
    <property type="match status" value="1"/>
</dbReference>
<reference evidence="2" key="1">
    <citation type="submission" date="2022-11" db="EMBL/GenBank/DDBJ databases">
        <authorList>
            <person name="Scott C."/>
            <person name="Bruce N."/>
        </authorList>
    </citation>
    <scope>NUCLEOTIDE SEQUENCE</scope>
</reference>
<dbReference type="Proteomes" id="UP000838763">
    <property type="component" value="Unassembled WGS sequence"/>
</dbReference>
<dbReference type="InterPro" id="IPR000719">
    <property type="entry name" value="Prot_kinase_dom"/>
</dbReference>
<accession>A0A9P1MBS2</accession>
<evidence type="ECO:0000313" key="3">
    <source>
        <dbReference type="Proteomes" id="UP000838763"/>
    </source>
</evidence>
<dbReference type="GO" id="GO:0005524">
    <property type="term" value="F:ATP binding"/>
    <property type="evidence" value="ECO:0007669"/>
    <property type="project" value="InterPro"/>
</dbReference>
<evidence type="ECO:0000259" key="1">
    <source>
        <dbReference type="PROSITE" id="PS50011"/>
    </source>
</evidence>
<sequence>MEFNYCQPYQRELDGRVILPITFLEKIGTWHRGDPVKVWKVWIDGRCSDRTNATRTARHAATRPITPPADGFHAVFKVFSADHDAIEEFNAESKAYRSLPNEKETPSRNYILDYYGSFVQNSTLSGMHQDIQPCNILVFSGSGSSGNRFDLHFKIGDFGAAQIKRLRLKDGQLESKRHNNGKMNRMYLAPECSPMHVVQRHAPNQITATSDVWALGAVFSETLIWCFGGEPERERYRLNRTYEIQKFAKYFCDTGFDSCFHNGIQCLEAVHAAHKAVLRDAPGMDLPMRVSNTILETMLQRDQHHPAVGRLDSMEIFTKFTNIDEGTPRSSFAAHSPNPSIQLLDRMSEGSSRKIIGLSCRTPEKASTLSQTKGPMPT</sequence>
<dbReference type="EMBL" id="CALLCH030000013">
    <property type="protein sequence ID" value="CAI4215861.1"/>
    <property type="molecule type" value="Genomic_DNA"/>
</dbReference>
<proteinExistence type="predicted"/>
<dbReference type="OrthoDB" id="9992527at2759"/>
<dbReference type="InterPro" id="IPR011009">
    <property type="entry name" value="Kinase-like_dom_sf"/>
</dbReference>
<name>A0A9P1MBS2_9PEZI</name>
<dbReference type="Pfam" id="PF00069">
    <property type="entry name" value="Pkinase"/>
    <property type="match status" value="1"/>
</dbReference>
<dbReference type="AlphaFoldDB" id="A0A9P1MBS2"/>